<protein>
    <submittedName>
        <fullName evidence="1">Uncharacterized protein</fullName>
    </submittedName>
</protein>
<dbReference type="AlphaFoldDB" id="A0A8S1RGZ1"/>
<dbReference type="Proteomes" id="UP000692954">
    <property type="component" value="Unassembled WGS sequence"/>
</dbReference>
<accession>A0A8S1RGZ1</accession>
<reference evidence="1" key="1">
    <citation type="submission" date="2021-01" db="EMBL/GenBank/DDBJ databases">
        <authorList>
            <consortium name="Genoscope - CEA"/>
            <person name="William W."/>
        </authorList>
    </citation>
    <scope>NUCLEOTIDE SEQUENCE</scope>
</reference>
<organism evidence="1 2">
    <name type="scientific">Paramecium sonneborni</name>
    <dbReference type="NCBI Taxonomy" id="65129"/>
    <lineage>
        <taxon>Eukaryota</taxon>
        <taxon>Sar</taxon>
        <taxon>Alveolata</taxon>
        <taxon>Ciliophora</taxon>
        <taxon>Intramacronucleata</taxon>
        <taxon>Oligohymenophorea</taxon>
        <taxon>Peniculida</taxon>
        <taxon>Parameciidae</taxon>
        <taxon>Paramecium</taxon>
    </lineage>
</organism>
<name>A0A8S1RGZ1_9CILI</name>
<evidence type="ECO:0000313" key="1">
    <source>
        <dbReference type="EMBL" id="CAD8126199.1"/>
    </source>
</evidence>
<keyword evidence="2" id="KW-1185">Reference proteome</keyword>
<comment type="caution">
    <text evidence="1">The sequence shown here is derived from an EMBL/GenBank/DDBJ whole genome shotgun (WGS) entry which is preliminary data.</text>
</comment>
<proteinExistence type="predicted"/>
<dbReference type="EMBL" id="CAJJDN010000165">
    <property type="protein sequence ID" value="CAD8126199.1"/>
    <property type="molecule type" value="Genomic_DNA"/>
</dbReference>
<evidence type="ECO:0000313" key="2">
    <source>
        <dbReference type="Proteomes" id="UP000692954"/>
    </source>
</evidence>
<gene>
    <name evidence="1" type="ORF">PSON_ATCC_30995.1.T1650092</name>
</gene>
<dbReference type="OrthoDB" id="283702at2759"/>
<sequence>MNAQLQLNRPFKPRGDIEDVQIRDFSVQFKPQNSICKFKKTQRVDFISTFYTGNVPSSSKIPIKGILKQ</sequence>